<dbReference type="OrthoDB" id="9914358at2"/>
<reference evidence="2 3" key="1">
    <citation type="submission" date="2017-04" db="EMBL/GenBank/DDBJ databases">
        <authorList>
            <person name="Afonso C.L."/>
            <person name="Miller P.J."/>
            <person name="Scott M.A."/>
            <person name="Spackman E."/>
            <person name="Goraichik I."/>
            <person name="Dimitrov K.M."/>
            <person name="Suarez D.L."/>
            <person name="Swayne D.E."/>
        </authorList>
    </citation>
    <scope>NUCLEOTIDE SEQUENCE [LARGE SCALE GENOMIC DNA]</scope>
    <source>
        <strain evidence="2 3">CGMCC 1.12708</strain>
    </source>
</reference>
<keyword evidence="1" id="KW-1133">Transmembrane helix</keyword>
<protein>
    <submittedName>
        <fullName evidence="2">Uncharacterized protein</fullName>
    </submittedName>
</protein>
<accession>A0A1W2BBP2</accession>
<feature type="transmembrane region" description="Helical" evidence="1">
    <location>
        <begin position="6"/>
        <end position="26"/>
    </location>
</feature>
<dbReference type="STRING" id="1434700.SAMN06296427_10632"/>
<keyword evidence="3" id="KW-1185">Reference proteome</keyword>
<evidence type="ECO:0000256" key="1">
    <source>
        <dbReference type="SAM" id="Phobius"/>
    </source>
</evidence>
<dbReference type="EMBL" id="FWXS01000006">
    <property type="protein sequence ID" value="SMC70319.1"/>
    <property type="molecule type" value="Genomic_DNA"/>
</dbReference>
<dbReference type="Proteomes" id="UP000192393">
    <property type="component" value="Unassembled WGS sequence"/>
</dbReference>
<gene>
    <name evidence="2" type="ORF">SAMN06296427_10632</name>
</gene>
<evidence type="ECO:0000313" key="3">
    <source>
        <dbReference type="Proteomes" id="UP000192393"/>
    </source>
</evidence>
<proteinExistence type="predicted"/>
<dbReference type="AlphaFoldDB" id="A0A1W2BBP2"/>
<keyword evidence="1" id="KW-0472">Membrane</keyword>
<sequence length="154" mass="18173">MKKIVLIIVVLIVLFGIVRFLLNLLVESAPMYKEYQKFVNNFDLELKGEIIDIKSDGSLRIACLKVEHSNYKEYYKVEGNRFFMRVKDSLAVMIYSTKDVNKFRHHQYRIGSQLLINHNNNKKIIELEEKHTIDIYGIDTFPVRDYLKNSCIPN</sequence>
<evidence type="ECO:0000313" key="2">
    <source>
        <dbReference type="EMBL" id="SMC70319.1"/>
    </source>
</evidence>
<name>A0A1W2BBP2_9FLAO</name>
<organism evidence="2 3">
    <name type="scientific">Moheibacter sediminis</name>
    <dbReference type="NCBI Taxonomy" id="1434700"/>
    <lineage>
        <taxon>Bacteria</taxon>
        <taxon>Pseudomonadati</taxon>
        <taxon>Bacteroidota</taxon>
        <taxon>Flavobacteriia</taxon>
        <taxon>Flavobacteriales</taxon>
        <taxon>Weeksellaceae</taxon>
        <taxon>Moheibacter</taxon>
    </lineage>
</organism>
<keyword evidence="1" id="KW-0812">Transmembrane</keyword>
<dbReference type="RefSeq" id="WP_084017523.1">
    <property type="nucleotide sequence ID" value="NZ_FWXS01000006.1"/>
</dbReference>